<reference evidence="1" key="1">
    <citation type="submission" date="2021-01" db="EMBL/GenBank/DDBJ databases">
        <authorList>
            <person name="Corre E."/>
            <person name="Pelletier E."/>
            <person name="Niang G."/>
            <person name="Scheremetjew M."/>
            <person name="Finn R."/>
            <person name="Kale V."/>
            <person name="Holt S."/>
            <person name="Cochrane G."/>
            <person name="Meng A."/>
            <person name="Brown T."/>
            <person name="Cohen L."/>
        </authorList>
    </citation>
    <scope>NUCLEOTIDE SEQUENCE</scope>
    <source>
        <strain evidence="1">SAG 36.94</strain>
    </source>
</reference>
<dbReference type="EMBL" id="HBGH01012477">
    <property type="protein sequence ID" value="CAD9234864.1"/>
    <property type="molecule type" value="Transcribed_RNA"/>
</dbReference>
<proteinExistence type="predicted"/>
<sequence length="131" mass="14508">MSSIQFNSLTPGFLFNALLDIPKVATPENALDSEQTLNFTTSTRSFLHFDLLPRERNLKTTGHTGCSTNLDDPVRLFHIVTLPMLMTPTHAGVGSFRMLSVTPHGGKLSRPWIHSGQSWCAQVQSTRLNLS</sequence>
<dbReference type="AlphaFoldDB" id="A0A7S1TF92"/>
<protein>
    <submittedName>
        <fullName evidence="1">Uncharacterized protein</fullName>
    </submittedName>
</protein>
<accession>A0A7S1TF92</accession>
<name>A0A7S1TF92_9RHOD</name>
<organism evidence="1">
    <name type="scientific">Compsopogon caeruleus</name>
    <dbReference type="NCBI Taxonomy" id="31354"/>
    <lineage>
        <taxon>Eukaryota</taxon>
        <taxon>Rhodophyta</taxon>
        <taxon>Compsopogonophyceae</taxon>
        <taxon>Compsopogonales</taxon>
        <taxon>Compsopogonaceae</taxon>
        <taxon>Compsopogon</taxon>
    </lineage>
</organism>
<evidence type="ECO:0000313" key="1">
    <source>
        <dbReference type="EMBL" id="CAD9234864.1"/>
    </source>
</evidence>
<gene>
    <name evidence="1" type="ORF">CCAE0312_LOCUS6954</name>
</gene>